<dbReference type="InterPro" id="IPR005368">
    <property type="entry name" value="UPF0175"/>
</dbReference>
<accession>A0A6S6S999</accession>
<dbReference type="Pfam" id="PF03683">
    <property type="entry name" value="UPF0175"/>
    <property type="match status" value="1"/>
</dbReference>
<sequence>MQTHSIQVEYPEHFPDALQTTPDNFEQEARMAMAVKLFEMKRLSSGMAAQLAGLDRVSFLMSLDQYGVPMQDLTLEELEADFANA</sequence>
<protein>
    <submittedName>
        <fullName evidence="1">Uncharacterized protein</fullName>
    </submittedName>
</protein>
<proteinExistence type="predicted"/>
<reference evidence="1" key="1">
    <citation type="submission" date="2020-01" db="EMBL/GenBank/DDBJ databases">
        <authorList>
            <person name="Meier V. D."/>
            <person name="Meier V D."/>
        </authorList>
    </citation>
    <scope>NUCLEOTIDE SEQUENCE</scope>
    <source>
        <strain evidence="1">HLG_WM_MAG_09</strain>
    </source>
</reference>
<name>A0A6S6S999_9GAMM</name>
<dbReference type="AlphaFoldDB" id="A0A6S6S999"/>
<gene>
    <name evidence="1" type="ORF">HELGO_WM29231</name>
</gene>
<organism evidence="1">
    <name type="scientific">uncultured Thiotrichaceae bacterium</name>
    <dbReference type="NCBI Taxonomy" id="298394"/>
    <lineage>
        <taxon>Bacteria</taxon>
        <taxon>Pseudomonadati</taxon>
        <taxon>Pseudomonadota</taxon>
        <taxon>Gammaproteobacteria</taxon>
        <taxon>Thiotrichales</taxon>
        <taxon>Thiotrichaceae</taxon>
        <taxon>environmental samples</taxon>
    </lineage>
</organism>
<dbReference type="EMBL" id="CACVAT010000047">
    <property type="protein sequence ID" value="CAA6802786.1"/>
    <property type="molecule type" value="Genomic_DNA"/>
</dbReference>
<evidence type="ECO:0000313" key="1">
    <source>
        <dbReference type="EMBL" id="CAA6802786.1"/>
    </source>
</evidence>